<accession>S3C6G5</accession>
<feature type="region of interest" description="Disordered" evidence="8">
    <location>
        <begin position="1084"/>
        <end position="1105"/>
    </location>
</feature>
<evidence type="ECO:0000259" key="10">
    <source>
        <dbReference type="Pfam" id="PF22600"/>
    </source>
</evidence>
<evidence type="ECO:0000256" key="7">
    <source>
        <dbReference type="ARBA" id="ARBA00022842"/>
    </source>
</evidence>
<dbReference type="OMA" id="HECCEQF"/>
<feature type="compositionally biased region" description="Polar residues" evidence="8">
    <location>
        <begin position="966"/>
        <end position="997"/>
    </location>
</feature>
<evidence type="ECO:0000256" key="8">
    <source>
        <dbReference type="SAM" id="MobiDB-lite"/>
    </source>
</evidence>
<dbReference type="PANTHER" id="PTHR12271">
    <property type="entry name" value="POLY A POLYMERASE CID PAP -RELATED"/>
    <property type="match status" value="1"/>
</dbReference>
<feature type="compositionally biased region" description="Low complexity" evidence="8">
    <location>
        <begin position="97"/>
        <end position="106"/>
    </location>
</feature>
<dbReference type="Pfam" id="PF03828">
    <property type="entry name" value="PAP_assoc"/>
    <property type="match status" value="1"/>
</dbReference>
<feature type="region of interest" description="Disordered" evidence="8">
    <location>
        <begin position="948"/>
        <end position="1052"/>
    </location>
</feature>
<keyword evidence="12" id="KW-1185">Reference proteome</keyword>
<dbReference type="SUPFAM" id="SSF81301">
    <property type="entry name" value="Nucleotidyltransferase"/>
    <property type="match status" value="1"/>
</dbReference>
<feature type="region of interest" description="Disordered" evidence="8">
    <location>
        <begin position="731"/>
        <end position="794"/>
    </location>
</feature>
<keyword evidence="6" id="KW-0479">Metal-binding</keyword>
<feature type="compositionally biased region" description="Polar residues" evidence="8">
    <location>
        <begin position="912"/>
        <end position="923"/>
    </location>
</feature>
<dbReference type="EMBL" id="KE148149">
    <property type="protein sequence ID" value="EPE08392.1"/>
    <property type="molecule type" value="Genomic_DNA"/>
</dbReference>
<feature type="compositionally biased region" description="Low complexity" evidence="8">
    <location>
        <begin position="165"/>
        <end position="204"/>
    </location>
</feature>
<feature type="compositionally biased region" description="Polar residues" evidence="8">
    <location>
        <begin position="305"/>
        <end position="320"/>
    </location>
</feature>
<dbReference type="InterPro" id="IPR054708">
    <property type="entry name" value="MTPAP-like_central"/>
</dbReference>
<dbReference type="InterPro" id="IPR002058">
    <property type="entry name" value="PAP_assoc"/>
</dbReference>
<dbReference type="GO" id="GO:0031123">
    <property type="term" value="P:RNA 3'-end processing"/>
    <property type="evidence" value="ECO:0007669"/>
    <property type="project" value="TreeGrafter"/>
</dbReference>
<comment type="cofactor">
    <cofactor evidence="1">
        <name>Mn(2+)</name>
        <dbReference type="ChEBI" id="CHEBI:29035"/>
    </cofactor>
</comment>
<evidence type="ECO:0000256" key="3">
    <source>
        <dbReference type="ARBA" id="ARBA00008593"/>
    </source>
</evidence>
<dbReference type="eggNOG" id="KOG2277">
    <property type="taxonomic scope" value="Eukaryota"/>
</dbReference>
<reference evidence="11 12" key="1">
    <citation type="journal article" date="2013" name="BMC Genomics">
        <title>The genome and transcriptome of the pine saprophyte Ophiostoma piceae, and a comparison with the bark beetle-associated pine pathogen Grosmannia clavigera.</title>
        <authorList>
            <person name="Haridas S."/>
            <person name="Wang Y."/>
            <person name="Lim L."/>
            <person name="Massoumi Alamouti S."/>
            <person name="Jackman S."/>
            <person name="Docking R."/>
            <person name="Robertson G."/>
            <person name="Birol I."/>
            <person name="Bohlmann J."/>
            <person name="Breuil C."/>
        </authorList>
    </citation>
    <scope>NUCLEOTIDE SEQUENCE [LARGE SCALE GENOMIC DNA]</scope>
    <source>
        <strain evidence="11 12">UAMH 11346</strain>
    </source>
</reference>
<dbReference type="VEuPathDB" id="FungiDB:F503_01175"/>
<evidence type="ECO:0000256" key="6">
    <source>
        <dbReference type="ARBA" id="ARBA00022723"/>
    </source>
</evidence>
<dbReference type="STRING" id="1262450.S3C6G5"/>
<feature type="compositionally biased region" description="Polar residues" evidence="8">
    <location>
        <begin position="1285"/>
        <end position="1325"/>
    </location>
</feature>
<dbReference type="Pfam" id="PF22600">
    <property type="entry name" value="MTPAP-like_central"/>
    <property type="match status" value="1"/>
</dbReference>
<feature type="compositionally biased region" description="Low complexity" evidence="8">
    <location>
        <begin position="1331"/>
        <end position="1345"/>
    </location>
</feature>
<keyword evidence="5" id="KW-0808">Transferase</keyword>
<feature type="compositionally biased region" description="Basic and acidic residues" evidence="8">
    <location>
        <begin position="1438"/>
        <end position="1453"/>
    </location>
</feature>
<feature type="compositionally biased region" description="Polar residues" evidence="8">
    <location>
        <begin position="843"/>
        <end position="874"/>
    </location>
</feature>
<organism evidence="11 12">
    <name type="scientific">Ophiostoma piceae (strain UAMH 11346)</name>
    <name type="common">Sap stain fungus</name>
    <dbReference type="NCBI Taxonomy" id="1262450"/>
    <lineage>
        <taxon>Eukaryota</taxon>
        <taxon>Fungi</taxon>
        <taxon>Dikarya</taxon>
        <taxon>Ascomycota</taxon>
        <taxon>Pezizomycotina</taxon>
        <taxon>Sordariomycetes</taxon>
        <taxon>Sordariomycetidae</taxon>
        <taxon>Ophiostomatales</taxon>
        <taxon>Ophiostomataceae</taxon>
        <taxon>Ophiostoma</taxon>
    </lineage>
</organism>
<feature type="region of interest" description="Disordered" evidence="8">
    <location>
        <begin position="97"/>
        <end position="362"/>
    </location>
</feature>
<feature type="compositionally biased region" description="Low complexity" evidence="8">
    <location>
        <begin position="245"/>
        <end position="269"/>
    </location>
</feature>
<dbReference type="InterPro" id="IPR043519">
    <property type="entry name" value="NT_sf"/>
</dbReference>
<feature type="compositionally biased region" description="Gly residues" evidence="8">
    <location>
        <begin position="756"/>
        <end position="766"/>
    </location>
</feature>
<feature type="compositionally biased region" description="Low complexity" evidence="8">
    <location>
        <begin position="213"/>
        <end position="232"/>
    </location>
</feature>
<evidence type="ECO:0000256" key="1">
    <source>
        <dbReference type="ARBA" id="ARBA00001936"/>
    </source>
</evidence>
<feature type="compositionally biased region" description="Low complexity" evidence="8">
    <location>
        <begin position="1036"/>
        <end position="1049"/>
    </location>
</feature>
<feature type="compositionally biased region" description="Low complexity" evidence="8">
    <location>
        <begin position="16"/>
        <end position="32"/>
    </location>
</feature>
<feature type="compositionally biased region" description="Low complexity" evidence="8">
    <location>
        <begin position="1264"/>
        <end position="1275"/>
    </location>
</feature>
<gene>
    <name evidence="11" type="ORF">F503_01175</name>
</gene>
<feature type="compositionally biased region" description="Polar residues" evidence="8">
    <location>
        <begin position="1183"/>
        <end position="1202"/>
    </location>
</feature>
<dbReference type="Proteomes" id="UP000016923">
    <property type="component" value="Unassembled WGS sequence"/>
</dbReference>
<feature type="region of interest" description="Disordered" evidence="8">
    <location>
        <begin position="823"/>
        <end position="923"/>
    </location>
</feature>
<evidence type="ECO:0000313" key="11">
    <source>
        <dbReference type="EMBL" id="EPE08392.1"/>
    </source>
</evidence>
<proteinExistence type="inferred from homology"/>
<evidence type="ECO:0000256" key="2">
    <source>
        <dbReference type="ARBA" id="ARBA00001946"/>
    </source>
</evidence>
<dbReference type="GO" id="GO:0046872">
    <property type="term" value="F:metal ion binding"/>
    <property type="evidence" value="ECO:0007669"/>
    <property type="project" value="UniProtKB-KW"/>
</dbReference>
<name>S3C6G5_OPHP1</name>
<keyword evidence="7" id="KW-0460">Magnesium</keyword>
<protein>
    <recommendedName>
        <fullName evidence="4">polynucleotide adenylyltransferase</fullName>
        <ecNumber evidence="4">2.7.7.19</ecNumber>
    </recommendedName>
</protein>
<evidence type="ECO:0000256" key="5">
    <source>
        <dbReference type="ARBA" id="ARBA00022679"/>
    </source>
</evidence>
<feature type="compositionally biased region" description="Polar residues" evidence="8">
    <location>
        <begin position="1240"/>
        <end position="1259"/>
    </location>
</feature>
<dbReference type="HOGENOM" id="CLU_002806_0_0_1"/>
<dbReference type="PANTHER" id="PTHR12271:SF113">
    <property type="entry name" value="POLY(A) RNA POLYMERASE CID11"/>
    <property type="match status" value="1"/>
</dbReference>
<evidence type="ECO:0000259" key="9">
    <source>
        <dbReference type="Pfam" id="PF03828"/>
    </source>
</evidence>
<feature type="domain" description="Poly(A) RNA polymerase mitochondrial-like central palm" evidence="10">
    <location>
        <begin position="409"/>
        <end position="540"/>
    </location>
</feature>
<feature type="region of interest" description="Disordered" evidence="8">
    <location>
        <begin position="1240"/>
        <end position="1453"/>
    </location>
</feature>
<feature type="domain" description="PAP-associated" evidence="9">
    <location>
        <begin position="630"/>
        <end position="684"/>
    </location>
</feature>
<feature type="region of interest" description="Disordered" evidence="8">
    <location>
        <begin position="1183"/>
        <end position="1206"/>
    </location>
</feature>
<evidence type="ECO:0000313" key="12">
    <source>
        <dbReference type="Proteomes" id="UP000016923"/>
    </source>
</evidence>
<feature type="compositionally biased region" description="Polar residues" evidence="8">
    <location>
        <begin position="234"/>
        <end position="244"/>
    </location>
</feature>
<dbReference type="GO" id="GO:1990817">
    <property type="term" value="F:poly(A) RNA polymerase activity"/>
    <property type="evidence" value="ECO:0007669"/>
    <property type="project" value="UniProtKB-EC"/>
</dbReference>
<feature type="compositionally biased region" description="Polar residues" evidence="8">
    <location>
        <begin position="1096"/>
        <end position="1105"/>
    </location>
</feature>
<feature type="compositionally biased region" description="Low complexity" evidence="8">
    <location>
        <begin position="120"/>
        <end position="137"/>
    </location>
</feature>
<sequence length="1453" mass="155478">MDSRPTTTESKHNFQSTPWSGLSPSASSPLLPTSIPLPETPVSPAAAASHLFPILIPNHHALFQAQLINYNKLISPSRGGGVGLQAQPLPPLLSAPVVQASAPRSRSSSKSHHNGHSHSHTSPQQQQQASPPQSHSHQNCHGNKSNKNADKSDRSVTKMGKDTTAQKSASPKQAQQAQQGQQSQKGQKGQQSQQSLQPSNQPSQFGHTDDLASKSGKSSRSSQASQSAQAGKTDQASQSQGKATNQSNQPSQKLQSSSSGQSVSQQNPQTTQTASSDRLTARPATSSLSLRQQSQRPSKSPRPQNKSPAAQASSVPSTPHQHARNFSFESREPSPNTTQNHSPRSAYSETNAALPSLRPLPPRIGNCIYETAAIRSRRRMPYSLGTDRLDDVPLDKVKAKLSDEDEKKLTADIKELYSKLQPSDKTNKKRERFVNKLQLIFNEEWPGHDIRVHIFGSSGNMLCSDDSDVDICITTNWKELENVCMIAEVLANRGMEKVVCVSSAKVPIVKIWDPELSLACDINVNNTPALENTRMILTYVSIDERVRPLAMLIKYWTRRRIINDAAFGATLSSYTWICMVLCFLQLRDIPVLPSIHQRPQDKLPRPDGTESEFADDMSKLKGFGDANTESLGELLFYFFRFYAYEFDYSKYVLSVRLGKLTTKAEKRWHTAINNMLCVEEPFNTARNLANTADDTSFRGLHMELRRAFASMSGADLEECCEQYVFPKEEERTVFQKPSQSSRAVLLRSSSQQQSGNRGGGRGGGNYRGNRPYKSGNNTDRSRTNSFDSPPLTAPVRSDMYMYTLPPMPTPYYTIPGGGFSTLPSSPSTSAAPSEFRRSLHRNGPTSDASSPTATLRSQSQPASRPSITGSQSHGSLLGAAQLNGAGPTSYARMGSVHSYPRDDGTDSDADVTPTQAVSDYNSEEGNSQYIGYYEAGSVPDLNNISSSLSSSGAMSEVPTFADLGPPSTSAPSNNAGTSNGNVGNSHSTPKSGIGSFSSRRRLSADQSPQNILDRRMQRQSQSRSPSPLDHSRANHSSSSIGVSSGNSSSATLAPSPYLPVASRSPLIVNGSAINAASPSGSMQGGMNFPSAGHMPTSDNVISEDSANSSLLNSSYTSHGLGITSASMASLNGLDTLQMQMSMAAPSVPTSSTGQGPPVMTPPAVEFTALPVVQSSPVIVNGSTSATLSSPSHGYGHPSNQASPVAPLGAQSFNQRMAARTNNYASVPYAAIASHGLVNGNIPQVPSPRQRSNMSRQQPSPLDLGMSDPSMSGSDSQHLSPVYENRTPSPTNLRKLDYQSQTQTPAQALVHTQSGSSHGRTTSNNVADKHATPAPASAPNPSGAHNKSSHKEKPAKGSNTNKNASGDGSNTAHHNHHRANGSSVSGAGHGHNHHVRGAKSESAGEHGANAGPNSNGGWQKPKSRKKAADLKAMANGHNNHGEQLPRNDSERKGG</sequence>
<dbReference type="Gene3D" id="3.30.460.10">
    <property type="entry name" value="Beta Polymerase, domain 2"/>
    <property type="match status" value="1"/>
</dbReference>
<evidence type="ECO:0000256" key="4">
    <source>
        <dbReference type="ARBA" id="ARBA00012388"/>
    </source>
</evidence>
<dbReference type="CDD" id="cd05402">
    <property type="entry name" value="NT_PAP_TUTase"/>
    <property type="match status" value="1"/>
</dbReference>
<dbReference type="SUPFAM" id="SSF81631">
    <property type="entry name" value="PAP/OAS1 substrate-binding domain"/>
    <property type="match status" value="1"/>
</dbReference>
<comment type="cofactor">
    <cofactor evidence="2">
        <name>Mg(2+)</name>
        <dbReference type="ChEBI" id="CHEBI:18420"/>
    </cofactor>
</comment>
<feature type="compositionally biased region" description="Basic and acidic residues" evidence="8">
    <location>
        <begin position="147"/>
        <end position="161"/>
    </location>
</feature>
<feature type="compositionally biased region" description="Polar residues" evidence="8">
    <location>
        <begin position="333"/>
        <end position="353"/>
    </location>
</feature>
<dbReference type="Gene3D" id="1.10.1410.10">
    <property type="match status" value="1"/>
</dbReference>
<feature type="compositionally biased region" description="Polar residues" evidence="8">
    <location>
        <begin position="774"/>
        <end position="787"/>
    </location>
</feature>
<dbReference type="OrthoDB" id="2274644at2759"/>
<dbReference type="EC" id="2.7.7.19" evidence="4"/>
<comment type="similarity">
    <text evidence="3">Belongs to the DNA polymerase type-B-like family.</text>
</comment>
<feature type="compositionally biased region" description="Polar residues" evidence="8">
    <location>
        <begin position="1356"/>
        <end position="1371"/>
    </location>
</feature>
<feature type="compositionally biased region" description="Low complexity" evidence="8">
    <location>
        <begin position="286"/>
        <end position="304"/>
    </location>
</feature>
<feature type="compositionally biased region" description="Basic residues" evidence="8">
    <location>
        <begin position="107"/>
        <end position="119"/>
    </location>
</feature>
<dbReference type="GO" id="GO:0010605">
    <property type="term" value="P:negative regulation of macromolecule metabolic process"/>
    <property type="evidence" value="ECO:0007669"/>
    <property type="project" value="UniProtKB-ARBA"/>
</dbReference>
<feature type="region of interest" description="Disordered" evidence="8">
    <location>
        <begin position="1"/>
        <end position="32"/>
    </location>
</feature>
<feature type="compositionally biased region" description="Low complexity" evidence="8">
    <location>
        <begin position="823"/>
        <end position="833"/>
    </location>
</feature>
<feature type="compositionally biased region" description="Low complexity" evidence="8">
    <location>
        <begin position="1018"/>
        <end position="1027"/>
    </location>
</feature>